<dbReference type="GO" id="GO:0015093">
    <property type="term" value="F:ferrous iron transmembrane transporter activity"/>
    <property type="evidence" value="ECO:0007669"/>
    <property type="project" value="TreeGrafter"/>
</dbReference>
<name>A0A3Q0L3G4_VIBVU</name>
<reference evidence="19" key="1">
    <citation type="submission" date="2002-12" db="EMBL/GenBank/DDBJ databases">
        <title>Complete genome sequence of Vibrio vulnificus CMCP6.</title>
        <authorList>
            <person name="Rhee J.H."/>
            <person name="Kim S.Y."/>
            <person name="Chung S.S."/>
            <person name="Kim J.J."/>
            <person name="Moon Y.H."/>
            <person name="Jeong H."/>
            <person name="Choy H.E."/>
        </authorList>
    </citation>
    <scope>NUCLEOTIDE SEQUENCE [LARGE SCALE GENOMIC DNA]</scope>
    <source>
        <strain evidence="19">CMCP6</strain>
    </source>
</reference>
<dbReference type="KEGG" id="vvu:VV1_1256"/>
<keyword evidence="9 15" id="KW-0472">Membrane</keyword>
<evidence type="ECO:0000256" key="9">
    <source>
        <dbReference type="ARBA" id="ARBA00023136"/>
    </source>
</evidence>
<evidence type="ECO:0000256" key="14">
    <source>
        <dbReference type="ARBA" id="ARBA00072262"/>
    </source>
</evidence>
<dbReference type="SUPFAM" id="SSF160240">
    <property type="entry name" value="Cation efflux protein cytoplasmic domain-like"/>
    <property type="match status" value="1"/>
</dbReference>
<dbReference type="Proteomes" id="UP000002275">
    <property type="component" value="Chromosome I"/>
</dbReference>
<evidence type="ECO:0000313" key="19">
    <source>
        <dbReference type="Proteomes" id="UP000002275"/>
    </source>
</evidence>
<dbReference type="EMBL" id="AE016795">
    <property type="protein sequence ID" value="AAO09712.1"/>
    <property type="molecule type" value="Genomic_DNA"/>
</dbReference>
<evidence type="ECO:0000256" key="11">
    <source>
        <dbReference type="ARBA" id="ARBA00047695"/>
    </source>
</evidence>
<keyword evidence="6 15" id="KW-0812">Transmembrane</keyword>
<dbReference type="InterPro" id="IPR050291">
    <property type="entry name" value="CDF_Transporter"/>
</dbReference>
<feature type="transmembrane region" description="Helical" evidence="15">
    <location>
        <begin position="103"/>
        <end position="121"/>
    </location>
</feature>
<dbReference type="AlphaFoldDB" id="A0A3Q0L3G4"/>
<gene>
    <name evidence="18" type="ordered locus">VV1_1256</name>
</gene>
<dbReference type="NCBIfam" id="TIGR01297">
    <property type="entry name" value="CDF"/>
    <property type="match status" value="1"/>
</dbReference>
<accession>A0A3Q0L3G4</accession>
<dbReference type="GO" id="GO:0006882">
    <property type="term" value="P:intracellular zinc ion homeostasis"/>
    <property type="evidence" value="ECO:0007669"/>
    <property type="project" value="TreeGrafter"/>
</dbReference>
<keyword evidence="8 15" id="KW-1133">Transmembrane helix</keyword>
<dbReference type="PANTHER" id="PTHR43840">
    <property type="entry name" value="MITOCHONDRIAL METAL TRANSPORTER 1-RELATED"/>
    <property type="match status" value="1"/>
</dbReference>
<reference evidence="18 19" key="3">
    <citation type="journal article" date="2011" name="Mol. Syst. Biol.">
        <title>Integrative genome-scale metabolic analysis of Vibrio vulnificus for drug targeting and discovery.</title>
        <authorList>
            <person name="Kim H.U."/>
            <person name="Kim S.Y."/>
            <person name="Jeong H."/>
            <person name="Kim T.Y."/>
            <person name="Kim J.J."/>
            <person name="Choy H.E."/>
            <person name="Yi K.Y."/>
            <person name="Rhee J.H."/>
            <person name="Lee S.Y."/>
        </authorList>
    </citation>
    <scope>NUCLEOTIDE SEQUENCE [LARGE SCALE GENOMIC DNA]</scope>
    <source>
        <strain evidence="18 19">CMCP6</strain>
    </source>
</reference>
<evidence type="ECO:0000256" key="2">
    <source>
        <dbReference type="ARBA" id="ARBA00010212"/>
    </source>
</evidence>
<evidence type="ECO:0000256" key="8">
    <source>
        <dbReference type="ARBA" id="ARBA00022989"/>
    </source>
</evidence>
<comment type="catalytic activity">
    <reaction evidence="10">
        <text>Fe(2+)(in) + H(+)(out) = Fe(2+)(out) + H(+)(in)</text>
        <dbReference type="Rhea" id="RHEA:29439"/>
        <dbReference type="ChEBI" id="CHEBI:15378"/>
        <dbReference type="ChEBI" id="CHEBI:29033"/>
    </reaction>
</comment>
<feature type="transmembrane region" description="Helical" evidence="15">
    <location>
        <begin position="203"/>
        <end position="221"/>
    </location>
</feature>
<dbReference type="SUPFAM" id="SSF161111">
    <property type="entry name" value="Cation efflux protein transmembrane domain-like"/>
    <property type="match status" value="1"/>
</dbReference>
<dbReference type="FunFam" id="3.30.70.1350:FF:000002">
    <property type="entry name" value="Ferrous-iron efflux pump FieF"/>
    <property type="match status" value="1"/>
</dbReference>
<keyword evidence="5" id="KW-0410">Iron transport</keyword>
<dbReference type="PANTHER" id="PTHR43840:SF41">
    <property type="entry name" value="CATION-EFFLUX PUMP FIEF"/>
    <property type="match status" value="1"/>
</dbReference>
<evidence type="ECO:0000256" key="6">
    <source>
        <dbReference type="ARBA" id="ARBA00022692"/>
    </source>
</evidence>
<keyword evidence="7" id="KW-0862">Zinc</keyword>
<dbReference type="InterPro" id="IPR036837">
    <property type="entry name" value="Cation_efflux_CTD_sf"/>
</dbReference>
<reference evidence="18 19" key="2">
    <citation type="journal article" date="2003" name="Infect. Immun.">
        <title>Characterization and pathogenic significance of Vibrio vulnificus antigens preferentially expressed in septicemic patients.</title>
        <authorList>
            <person name="Kim Y.R."/>
            <person name="Lee S.E."/>
            <person name="Kim C.M."/>
            <person name="Kim S.Y."/>
            <person name="Shin E.K."/>
            <person name="Shin D.H."/>
            <person name="Chung S.S."/>
            <person name="Choy H.E."/>
            <person name="Progulske-Fox A."/>
            <person name="Hillman J.D."/>
            <person name="Handfield M."/>
            <person name="Rhee J.H."/>
        </authorList>
    </citation>
    <scope>NUCLEOTIDE SEQUENCE [LARGE SCALE GENOMIC DNA]</scope>
    <source>
        <strain evidence="18 19">CMCP6</strain>
    </source>
</reference>
<protein>
    <recommendedName>
        <fullName evidence="14">Cation-efflux pump FieF</fullName>
    </recommendedName>
</protein>
<sequence>MYRTHSRLSALYCEQGFFHRMIMKHQYARLVTMAAWTATAVATLLLLVKIVAWWVTGSVSLLASLIDSFLDIAASVVNLIVVRYALQPADEEHTFGHGKAESLAALAQAMFISGSAVFLILNGIDRFFRPHELNSPEYGVFVSLFAMVVTFALVTFQKYVVKKTGSQAIAADSLHYQSDLFMNAAIMVALGLSYYGVGQADAVFAVGIGLFILYSAFKMVMEAIQTLLDRKLPDEELEQIRCECLAVENVLGVHQLRTRMSGPTRFIQLHLELDDDLPLIKAHQIADEVEERLLACFPDADVLIHQDPYSVVIVSEKEQIEQQW</sequence>
<evidence type="ECO:0000313" key="18">
    <source>
        <dbReference type="EMBL" id="AAO09712.1"/>
    </source>
</evidence>
<dbReference type="InterPro" id="IPR058533">
    <property type="entry name" value="Cation_efflux_TM"/>
</dbReference>
<comment type="similarity">
    <text evidence="2">Belongs to the cation diffusion facilitator (CDF) transporter (TC 2.A.4) family. FieF subfamily.</text>
</comment>
<keyword evidence="3" id="KW-0813">Transport</keyword>
<evidence type="ECO:0000256" key="4">
    <source>
        <dbReference type="ARBA" id="ARBA00022475"/>
    </source>
</evidence>
<feature type="transmembrane region" description="Helical" evidence="15">
    <location>
        <begin position="141"/>
        <end position="160"/>
    </location>
</feature>
<evidence type="ECO:0000256" key="7">
    <source>
        <dbReference type="ARBA" id="ARBA00022906"/>
    </source>
</evidence>
<dbReference type="InterPro" id="IPR002524">
    <property type="entry name" value="Cation_efflux"/>
</dbReference>
<keyword evidence="7" id="KW-0864">Zinc transport</keyword>
<evidence type="ECO:0000256" key="12">
    <source>
        <dbReference type="ARBA" id="ARBA00050984"/>
    </source>
</evidence>
<dbReference type="GO" id="GO:0015341">
    <property type="term" value="F:zinc efflux antiporter activity"/>
    <property type="evidence" value="ECO:0007669"/>
    <property type="project" value="TreeGrafter"/>
</dbReference>
<feature type="transmembrane region" description="Helical" evidence="15">
    <location>
        <begin position="61"/>
        <end position="82"/>
    </location>
</feature>
<evidence type="ECO:0000256" key="15">
    <source>
        <dbReference type="SAM" id="Phobius"/>
    </source>
</evidence>
<dbReference type="InterPro" id="IPR027470">
    <property type="entry name" value="Cation_efflux_CTD"/>
</dbReference>
<comment type="subcellular location">
    <subcellularLocation>
        <location evidence="1">Cell membrane</location>
        <topology evidence="1">Multi-pass membrane protein</topology>
    </subcellularLocation>
</comment>
<organism evidence="18 19">
    <name type="scientific">Vibrio vulnificus (strain CMCP6)</name>
    <dbReference type="NCBI Taxonomy" id="216895"/>
    <lineage>
        <taxon>Bacteria</taxon>
        <taxon>Pseudomonadati</taxon>
        <taxon>Pseudomonadota</taxon>
        <taxon>Gammaproteobacteria</taxon>
        <taxon>Vibrionales</taxon>
        <taxon>Vibrionaceae</taxon>
        <taxon>Vibrio</taxon>
    </lineage>
</organism>
<keyword evidence="7" id="KW-0406">Ion transport</keyword>
<feature type="domain" description="Cation efflux protein cytoplasmic" evidence="17">
    <location>
        <begin position="232"/>
        <end position="309"/>
    </location>
</feature>
<comment type="catalytic activity">
    <reaction evidence="12">
        <text>Cd(2+)(in) + H(+)(out) = Cd(2+)(out) + H(+)(in)</text>
        <dbReference type="Rhea" id="RHEA:28739"/>
        <dbReference type="ChEBI" id="CHEBI:15378"/>
        <dbReference type="ChEBI" id="CHEBI:48775"/>
    </reaction>
</comment>
<evidence type="ECO:0000259" key="16">
    <source>
        <dbReference type="Pfam" id="PF01545"/>
    </source>
</evidence>
<evidence type="ECO:0000259" key="17">
    <source>
        <dbReference type="Pfam" id="PF16916"/>
    </source>
</evidence>
<keyword evidence="4" id="KW-1003">Cell membrane</keyword>
<dbReference type="Pfam" id="PF16916">
    <property type="entry name" value="ZT_dimer"/>
    <property type="match status" value="1"/>
</dbReference>
<dbReference type="Gene3D" id="1.20.1510.10">
    <property type="entry name" value="Cation efflux protein transmembrane domain"/>
    <property type="match status" value="1"/>
</dbReference>
<dbReference type="NCBIfam" id="NF007064">
    <property type="entry name" value="PRK09509.1"/>
    <property type="match status" value="1"/>
</dbReference>
<comment type="subunit">
    <text evidence="13">Homodimer. The subunits are held together in a parallel orientation through zinc binding at the interface of the cytoplasmic domains.</text>
</comment>
<dbReference type="FunFam" id="1.20.1510.10:FF:000001">
    <property type="entry name" value="Ferrous-iron efflux pump FieF"/>
    <property type="match status" value="1"/>
</dbReference>
<dbReference type="InterPro" id="IPR027469">
    <property type="entry name" value="Cation_efflux_TMD_sf"/>
</dbReference>
<evidence type="ECO:0000256" key="13">
    <source>
        <dbReference type="ARBA" id="ARBA00062926"/>
    </source>
</evidence>
<feature type="transmembrane region" description="Helical" evidence="15">
    <location>
        <begin position="30"/>
        <end position="55"/>
    </location>
</feature>
<evidence type="ECO:0000256" key="3">
    <source>
        <dbReference type="ARBA" id="ARBA00022448"/>
    </source>
</evidence>
<dbReference type="Gene3D" id="3.30.70.1350">
    <property type="entry name" value="Cation efflux protein, cytoplasmic domain"/>
    <property type="match status" value="1"/>
</dbReference>
<dbReference type="Pfam" id="PF01545">
    <property type="entry name" value="Cation_efflux"/>
    <property type="match status" value="1"/>
</dbReference>
<feature type="domain" description="Cation efflux protein transmembrane" evidence="16">
    <location>
        <begin position="36"/>
        <end position="228"/>
    </location>
</feature>
<evidence type="ECO:0000256" key="1">
    <source>
        <dbReference type="ARBA" id="ARBA00004651"/>
    </source>
</evidence>
<dbReference type="GO" id="GO:0005886">
    <property type="term" value="C:plasma membrane"/>
    <property type="evidence" value="ECO:0007669"/>
    <property type="project" value="UniProtKB-SubCell"/>
</dbReference>
<proteinExistence type="inferred from homology"/>
<comment type="catalytic activity">
    <reaction evidence="11">
        <text>Zn(2+)(in) + H(+)(out) = Zn(2+)(out) + H(+)(in)</text>
        <dbReference type="Rhea" id="RHEA:28839"/>
        <dbReference type="ChEBI" id="CHEBI:15378"/>
        <dbReference type="ChEBI" id="CHEBI:29105"/>
    </reaction>
</comment>
<keyword evidence="5" id="KW-0408">Iron</keyword>
<feature type="transmembrane region" description="Helical" evidence="15">
    <location>
        <begin position="180"/>
        <end position="197"/>
    </location>
</feature>
<evidence type="ECO:0000256" key="10">
    <source>
        <dbReference type="ARBA" id="ARBA00035584"/>
    </source>
</evidence>
<evidence type="ECO:0000256" key="5">
    <source>
        <dbReference type="ARBA" id="ARBA00022496"/>
    </source>
</evidence>
<dbReference type="GO" id="GO:0015086">
    <property type="term" value="F:cadmium ion transmembrane transporter activity"/>
    <property type="evidence" value="ECO:0007669"/>
    <property type="project" value="TreeGrafter"/>
</dbReference>